<dbReference type="AlphaFoldDB" id="A0AAE1S7K4"/>
<dbReference type="InterPro" id="IPR046934">
    <property type="entry name" value="PIR2-like"/>
</dbReference>
<reference evidence="2" key="1">
    <citation type="submission" date="2023-12" db="EMBL/GenBank/DDBJ databases">
        <title>Genome assembly of Anisodus tanguticus.</title>
        <authorList>
            <person name="Wang Y.-J."/>
        </authorList>
    </citation>
    <scope>NUCLEOTIDE SEQUENCE</scope>
    <source>
        <strain evidence="2">KB-2021</strain>
        <tissue evidence="2">Leaf</tissue>
    </source>
</reference>
<dbReference type="EMBL" id="JAVYJV010000008">
    <property type="protein sequence ID" value="KAK4364602.1"/>
    <property type="molecule type" value="Genomic_DNA"/>
</dbReference>
<sequence>MKTLLKRNVAAFAAIFWENSANSNSFPGVDPSSGNTSGSESGLRQSDESQNLKTQEMVNSVLSKFRDLSLDENSKQRIESATTFLDVVKREKKCLKKLGAWEKTENMLQEDITPEKRKISDLQQRMVETKNANIRAEKV</sequence>
<accession>A0AAE1S7K4</accession>
<proteinExistence type="predicted"/>
<evidence type="ECO:0000256" key="1">
    <source>
        <dbReference type="SAM" id="MobiDB-lite"/>
    </source>
</evidence>
<name>A0AAE1S7K4_9SOLA</name>
<protein>
    <submittedName>
        <fullName evidence="2">Uncharacterized protein</fullName>
    </submittedName>
</protein>
<comment type="caution">
    <text evidence="2">The sequence shown here is derived from an EMBL/GenBank/DDBJ whole genome shotgun (WGS) entry which is preliminary data.</text>
</comment>
<evidence type="ECO:0000313" key="2">
    <source>
        <dbReference type="EMBL" id="KAK4364602.1"/>
    </source>
</evidence>
<dbReference type="Proteomes" id="UP001291623">
    <property type="component" value="Unassembled WGS sequence"/>
</dbReference>
<evidence type="ECO:0000313" key="3">
    <source>
        <dbReference type="Proteomes" id="UP001291623"/>
    </source>
</evidence>
<keyword evidence="3" id="KW-1185">Reference proteome</keyword>
<gene>
    <name evidence="2" type="ORF">RND71_015960</name>
</gene>
<dbReference type="PANTHER" id="PTHR46405:SF3">
    <property type="entry name" value="RING_U-BOX SUPERFAMILY PROTEIN"/>
    <property type="match status" value="1"/>
</dbReference>
<feature type="region of interest" description="Disordered" evidence="1">
    <location>
        <begin position="25"/>
        <end position="53"/>
    </location>
</feature>
<organism evidence="2 3">
    <name type="scientific">Anisodus tanguticus</name>
    <dbReference type="NCBI Taxonomy" id="243964"/>
    <lineage>
        <taxon>Eukaryota</taxon>
        <taxon>Viridiplantae</taxon>
        <taxon>Streptophyta</taxon>
        <taxon>Embryophyta</taxon>
        <taxon>Tracheophyta</taxon>
        <taxon>Spermatophyta</taxon>
        <taxon>Magnoliopsida</taxon>
        <taxon>eudicotyledons</taxon>
        <taxon>Gunneridae</taxon>
        <taxon>Pentapetalae</taxon>
        <taxon>asterids</taxon>
        <taxon>lamiids</taxon>
        <taxon>Solanales</taxon>
        <taxon>Solanaceae</taxon>
        <taxon>Solanoideae</taxon>
        <taxon>Hyoscyameae</taxon>
        <taxon>Anisodus</taxon>
    </lineage>
</organism>
<dbReference type="PANTHER" id="PTHR46405">
    <property type="entry name" value="OS05G0141500 PROTEIN"/>
    <property type="match status" value="1"/>
</dbReference>